<dbReference type="InterPro" id="IPR036259">
    <property type="entry name" value="MFS_trans_sf"/>
</dbReference>
<dbReference type="GO" id="GO:0016020">
    <property type="term" value="C:membrane"/>
    <property type="evidence" value="ECO:0007669"/>
    <property type="project" value="UniProtKB-SubCell"/>
</dbReference>
<dbReference type="STRING" id="27349.A0A0L6VQ78"/>
<feature type="transmembrane region" description="Helical" evidence="5">
    <location>
        <begin position="304"/>
        <end position="323"/>
    </location>
</feature>
<keyword evidence="4 5" id="KW-0472">Membrane</keyword>
<organism evidence="6 7">
    <name type="scientific">Puccinia sorghi</name>
    <dbReference type="NCBI Taxonomy" id="27349"/>
    <lineage>
        <taxon>Eukaryota</taxon>
        <taxon>Fungi</taxon>
        <taxon>Dikarya</taxon>
        <taxon>Basidiomycota</taxon>
        <taxon>Pucciniomycotina</taxon>
        <taxon>Pucciniomycetes</taxon>
        <taxon>Pucciniales</taxon>
        <taxon>Pucciniaceae</taxon>
        <taxon>Puccinia</taxon>
    </lineage>
</organism>
<feature type="transmembrane region" description="Helical" evidence="5">
    <location>
        <begin position="171"/>
        <end position="198"/>
    </location>
</feature>
<feature type="transmembrane region" description="Helical" evidence="5">
    <location>
        <begin position="242"/>
        <end position="264"/>
    </location>
</feature>
<protein>
    <recommendedName>
        <fullName evidence="8">Major facilitator superfamily (MFS) profile domain-containing protein</fullName>
    </recommendedName>
</protein>
<proteinExistence type="predicted"/>
<dbReference type="EMBL" id="LAVV01003110">
    <property type="protein sequence ID" value="KNZ62365.1"/>
    <property type="molecule type" value="Genomic_DNA"/>
</dbReference>
<feature type="transmembrane region" description="Helical" evidence="5">
    <location>
        <begin position="145"/>
        <end position="165"/>
    </location>
</feature>
<evidence type="ECO:0000256" key="1">
    <source>
        <dbReference type="ARBA" id="ARBA00004141"/>
    </source>
</evidence>
<feature type="transmembrane region" description="Helical" evidence="5">
    <location>
        <begin position="343"/>
        <end position="365"/>
    </location>
</feature>
<dbReference type="PANTHER" id="PTHR23507">
    <property type="entry name" value="ZGC:174356"/>
    <property type="match status" value="1"/>
</dbReference>
<comment type="caution">
    <text evidence="6">The sequence shown here is derived from an EMBL/GenBank/DDBJ whole genome shotgun (WGS) entry which is preliminary data.</text>
</comment>
<dbReference type="SUPFAM" id="SSF103473">
    <property type="entry name" value="MFS general substrate transporter"/>
    <property type="match status" value="1"/>
</dbReference>
<dbReference type="Proteomes" id="UP000037035">
    <property type="component" value="Unassembled WGS sequence"/>
</dbReference>
<comment type="subcellular location">
    <subcellularLocation>
        <location evidence="1">Membrane</location>
        <topology evidence="1">Multi-pass membrane protein</topology>
    </subcellularLocation>
</comment>
<feature type="transmembrane region" description="Helical" evidence="5">
    <location>
        <begin position="112"/>
        <end position="133"/>
    </location>
</feature>
<feature type="transmembrane region" description="Helical" evidence="5">
    <location>
        <begin position="51"/>
        <end position="71"/>
    </location>
</feature>
<keyword evidence="7" id="KW-1185">Reference proteome</keyword>
<keyword evidence="3 5" id="KW-1133">Transmembrane helix</keyword>
<evidence type="ECO:0000256" key="2">
    <source>
        <dbReference type="ARBA" id="ARBA00022692"/>
    </source>
</evidence>
<dbReference type="GO" id="GO:0022857">
    <property type="term" value="F:transmembrane transporter activity"/>
    <property type="evidence" value="ECO:0007669"/>
    <property type="project" value="TreeGrafter"/>
</dbReference>
<evidence type="ECO:0008006" key="8">
    <source>
        <dbReference type="Google" id="ProtNLM"/>
    </source>
</evidence>
<dbReference type="VEuPathDB" id="FungiDB:VP01_127g3"/>
<feature type="transmembrane region" description="Helical" evidence="5">
    <location>
        <begin position="210"/>
        <end position="230"/>
    </location>
</feature>
<gene>
    <name evidence="6" type="ORF">VP01_127g3</name>
</gene>
<name>A0A0L6VQ78_9BASI</name>
<dbReference type="AlphaFoldDB" id="A0A0L6VQ78"/>
<evidence type="ECO:0000256" key="4">
    <source>
        <dbReference type="ARBA" id="ARBA00023136"/>
    </source>
</evidence>
<dbReference type="PANTHER" id="PTHR23507:SF1">
    <property type="entry name" value="FI18259P1-RELATED"/>
    <property type="match status" value="1"/>
</dbReference>
<evidence type="ECO:0000256" key="5">
    <source>
        <dbReference type="SAM" id="Phobius"/>
    </source>
</evidence>
<reference evidence="6 7" key="1">
    <citation type="submission" date="2015-08" db="EMBL/GenBank/DDBJ databases">
        <title>Next Generation Sequencing and Analysis of the Genome of Puccinia sorghi L Schw, the Causal Agent of Maize Common Rust.</title>
        <authorList>
            <person name="Rochi L."/>
            <person name="Burguener G."/>
            <person name="Darino M."/>
            <person name="Turjanski A."/>
            <person name="Kreff E."/>
            <person name="Dieguez M.J."/>
            <person name="Sacco F."/>
        </authorList>
    </citation>
    <scope>NUCLEOTIDE SEQUENCE [LARGE SCALE GENOMIC DNA]</scope>
    <source>
        <strain evidence="6 7">RO10H11247</strain>
    </source>
</reference>
<sequence>TCKILLTHPTCCSLYLTPPERRSWQSMRSESSTLLKPNSLQHGLTASQQGIVGQVWVIYVIYFCIAALSAMSTGPKLHLQTEMLCRWESFGMRRQAFGECDASEIVNSRLTALLTLQSITLGSFSALSTGYWTRRVSLRTSPRSSVLLLVFLGIALNEIIFILVHRLHAPVFVLLVGSLIEGILGGPATLNTLLTGYLHKRLAQHEFSTATGLLVATGTAMVGSAIGPSLGNGLIGVSQTRLLVPSYAILASLPALACVTHFLLPHDSSRTTPIMSGLHTDRKSSRFLRPLNLLKPSVSGNHSLLLLAISYSIHCFVAGASTVKLQYAAFTYHWDTVETGSYLTILGASRVVCLLLIVPVILYLWKRKVLIINDQGRPGLSDHYCSHGGYGSLADQNCSLVPHHPNPSAVPFHCPSTNTSQSSLTLCPSEGDGEPDGTGWKTWTIHHAPPAISHQSYQTYMDYNMVRLSIGWGLLCCFCLLMSRDVRSFVIPSALEALAGCTGPGIQAVALSLLRTVEGEELGRAEDLISCFSLIRIVMYELLGEGPLVFGTVYVQSTARFHGSGKSFMGLIAGLELANLVLLNYVNI</sequence>
<dbReference type="OrthoDB" id="3026777at2759"/>
<keyword evidence="2 5" id="KW-0812">Transmembrane</keyword>
<evidence type="ECO:0000256" key="3">
    <source>
        <dbReference type="ARBA" id="ARBA00022989"/>
    </source>
</evidence>
<accession>A0A0L6VQ78</accession>
<evidence type="ECO:0000313" key="7">
    <source>
        <dbReference type="Proteomes" id="UP000037035"/>
    </source>
</evidence>
<evidence type="ECO:0000313" key="6">
    <source>
        <dbReference type="EMBL" id="KNZ62365.1"/>
    </source>
</evidence>
<feature type="non-terminal residue" evidence="6">
    <location>
        <position position="1"/>
    </location>
</feature>